<dbReference type="Proteomes" id="UP000603453">
    <property type="component" value="Unassembled WGS sequence"/>
</dbReference>
<evidence type="ECO:0000313" key="3">
    <source>
        <dbReference type="Proteomes" id="UP000603453"/>
    </source>
</evidence>
<evidence type="ECO:0000256" key="1">
    <source>
        <dbReference type="SAM" id="MobiDB-lite"/>
    </source>
</evidence>
<feature type="compositionally biased region" description="Polar residues" evidence="1">
    <location>
        <begin position="32"/>
        <end position="43"/>
    </location>
</feature>
<evidence type="ECO:0008006" key="4">
    <source>
        <dbReference type="Google" id="ProtNLM"/>
    </source>
</evidence>
<evidence type="ECO:0000313" key="2">
    <source>
        <dbReference type="EMBL" id="KAG2208673.1"/>
    </source>
</evidence>
<protein>
    <recommendedName>
        <fullName evidence="4">Retrotransposon gag domain-containing protein</fullName>
    </recommendedName>
</protein>
<keyword evidence="3" id="KW-1185">Reference proteome</keyword>
<dbReference type="AlphaFoldDB" id="A0A8H7V9S6"/>
<gene>
    <name evidence="2" type="ORF">INT47_007771</name>
</gene>
<dbReference type="EMBL" id="JAEPRD010000018">
    <property type="protein sequence ID" value="KAG2208673.1"/>
    <property type="molecule type" value="Genomic_DNA"/>
</dbReference>
<feature type="region of interest" description="Disordered" evidence="1">
    <location>
        <begin position="353"/>
        <end position="393"/>
    </location>
</feature>
<accession>A0A8H7V9S6</accession>
<name>A0A8H7V9S6_9FUNG</name>
<feature type="region of interest" description="Disordered" evidence="1">
    <location>
        <begin position="1"/>
        <end position="43"/>
    </location>
</feature>
<proteinExistence type="predicted"/>
<reference evidence="2" key="1">
    <citation type="submission" date="2020-12" db="EMBL/GenBank/DDBJ databases">
        <title>Metabolic potential, ecology and presence of endohyphal bacteria is reflected in genomic diversity of Mucoromycotina.</title>
        <authorList>
            <person name="Muszewska A."/>
            <person name="Okrasinska A."/>
            <person name="Steczkiewicz K."/>
            <person name="Drgas O."/>
            <person name="Orlowska M."/>
            <person name="Perlinska-Lenart U."/>
            <person name="Aleksandrzak-Piekarczyk T."/>
            <person name="Szatraj K."/>
            <person name="Zielenkiewicz U."/>
            <person name="Pilsyk S."/>
            <person name="Malc E."/>
            <person name="Mieczkowski P."/>
            <person name="Kruszewska J.S."/>
            <person name="Biernat P."/>
            <person name="Pawlowska J."/>
        </authorList>
    </citation>
    <scope>NUCLEOTIDE SEQUENCE</scope>
    <source>
        <strain evidence="2">WA0000017839</strain>
    </source>
</reference>
<organism evidence="2 3">
    <name type="scientific">Mucor saturninus</name>
    <dbReference type="NCBI Taxonomy" id="64648"/>
    <lineage>
        <taxon>Eukaryota</taxon>
        <taxon>Fungi</taxon>
        <taxon>Fungi incertae sedis</taxon>
        <taxon>Mucoromycota</taxon>
        <taxon>Mucoromycotina</taxon>
        <taxon>Mucoromycetes</taxon>
        <taxon>Mucorales</taxon>
        <taxon>Mucorineae</taxon>
        <taxon>Mucoraceae</taxon>
        <taxon>Mucor</taxon>
    </lineage>
</organism>
<sequence length="393" mass="43950">MTISGTPSGPGAYDQLASGSSNKEMSAGTPDANLNTPLNEQASAEWQAAQDERVHREIDEDIARIQIEQDNQEVDLDTDMPLADPITAVTLQSPTSIINNLLKQREATTEAMVAILSSGYVSKEDHERAYEMSLEIEKKNSIIQSLASTSKPVPSIGIKGTEASKYATNPASNEGLSLNRTDLPRLQITGKTYSQFRGERVFKSIDDFIKTFEEVVASANQNVKTTWKKLITVSLADVLKAWMRKELLVCDSWAEAKEVLEKKFGNRQMRVLATKELISMCMHSDENISDFDNRFIQMVEESEYQVSDRIMADLYFLALPAHWQTNVMTVVNLHQVENVPWTAEDVYKAATNVFGDKTPNNDGSSSGHKRKSYDTPDANRAPKKRTNHDAKFY</sequence>
<feature type="non-terminal residue" evidence="2">
    <location>
        <position position="393"/>
    </location>
</feature>
<comment type="caution">
    <text evidence="2">The sequence shown here is derived from an EMBL/GenBank/DDBJ whole genome shotgun (WGS) entry which is preliminary data.</text>
</comment>